<reference evidence="2 3" key="1">
    <citation type="journal article" date="2022" name="Allergy">
        <title>Genome assembly and annotation of Periplaneta americana reveal a comprehensive cockroach allergen profile.</title>
        <authorList>
            <person name="Wang L."/>
            <person name="Xiong Q."/>
            <person name="Saelim N."/>
            <person name="Wang L."/>
            <person name="Nong W."/>
            <person name="Wan A.T."/>
            <person name="Shi M."/>
            <person name="Liu X."/>
            <person name="Cao Q."/>
            <person name="Hui J.H.L."/>
            <person name="Sookrung N."/>
            <person name="Leung T.F."/>
            <person name="Tungtrongchitr A."/>
            <person name="Tsui S.K.W."/>
        </authorList>
    </citation>
    <scope>NUCLEOTIDE SEQUENCE [LARGE SCALE GENOMIC DNA]</scope>
    <source>
        <strain evidence="2">PWHHKU_190912</strain>
    </source>
</reference>
<gene>
    <name evidence="2" type="ORF">ANN_18266</name>
</gene>
<comment type="caution">
    <text evidence="2">The sequence shown here is derived from an EMBL/GenBank/DDBJ whole genome shotgun (WGS) entry which is preliminary data.</text>
</comment>
<keyword evidence="3" id="KW-1185">Reference proteome</keyword>
<evidence type="ECO:0000313" key="2">
    <source>
        <dbReference type="EMBL" id="KAJ4435650.1"/>
    </source>
</evidence>
<proteinExistence type="predicted"/>
<evidence type="ECO:0000313" key="3">
    <source>
        <dbReference type="Proteomes" id="UP001148838"/>
    </source>
</evidence>
<sequence>MAGLCEGDNEPEGSLKAIFNVNEIGDSEMVFGEMKPRIRNRLPCIHITFGENLGKNPNSVDGIGDNEMSREFAIDYLTFALRLGKTSEKTQSGNQPKRKSNHARTQLRIGRQAPSRQSYAGG</sequence>
<accession>A0ABQ8SPJ5</accession>
<dbReference type="Proteomes" id="UP001148838">
    <property type="component" value="Unassembled WGS sequence"/>
</dbReference>
<feature type="region of interest" description="Disordered" evidence="1">
    <location>
        <begin position="87"/>
        <end position="122"/>
    </location>
</feature>
<evidence type="ECO:0000256" key="1">
    <source>
        <dbReference type="SAM" id="MobiDB-lite"/>
    </source>
</evidence>
<dbReference type="EMBL" id="JAJSOF020000023">
    <property type="protein sequence ID" value="KAJ4435650.1"/>
    <property type="molecule type" value="Genomic_DNA"/>
</dbReference>
<organism evidence="2 3">
    <name type="scientific">Periplaneta americana</name>
    <name type="common">American cockroach</name>
    <name type="synonym">Blatta americana</name>
    <dbReference type="NCBI Taxonomy" id="6978"/>
    <lineage>
        <taxon>Eukaryota</taxon>
        <taxon>Metazoa</taxon>
        <taxon>Ecdysozoa</taxon>
        <taxon>Arthropoda</taxon>
        <taxon>Hexapoda</taxon>
        <taxon>Insecta</taxon>
        <taxon>Pterygota</taxon>
        <taxon>Neoptera</taxon>
        <taxon>Polyneoptera</taxon>
        <taxon>Dictyoptera</taxon>
        <taxon>Blattodea</taxon>
        <taxon>Blattoidea</taxon>
        <taxon>Blattidae</taxon>
        <taxon>Blattinae</taxon>
        <taxon>Periplaneta</taxon>
    </lineage>
</organism>
<protein>
    <submittedName>
        <fullName evidence="2">Uncharacterized protein</fullName>
    </submittedName>
</protein>
<name>A0ABQ8SPJ5_PERAM</name>